<dbReference type="Proteomes" id="UP000298714">
    <property type="component" value="Chromosome"/>
</dbReference>
<gene>
    <name evidence="1" type="ORF">E6W36_03380</name>
</gene>
<keyword evidence="2" id="KW-1185">Reference proteome</keyword>
<sequence length="252" mass="27913">MTYCVALNLEEGLVLCADTRTNASLDNIATFSKLHVIERPGERVIALMTAGNLAITQAAVTRLTESIPDINGNGGNGDMEATRATLWTVPSMIEAARLVGRTVRDLFDEDASNLMRHQVLFDATFLVAGQVGAGKQRLFMVYSAGNYVESSPDTPFFQLGEHKYGKPILDRVAKYDTSIEDAVKLVLISMDSTLRSNLTVGLPIDLLTYRRGSLHVGLQRRIGEDDAYFRTVRERWSEALRTGYRSLPAPQW</sequence>
<dbReference type="InterPro" id="IPR029055">
    <property type="entry name" value="Ntn_hydrolases_N"/>
</dbReference>
<dbReference type="InterPro" id="IPR016545">
    <property type="entry name" value="UCP009120_prtse"/>
</dbReference>
<dbReference type="KEGG" id="hgn:E6W36_03380"/>
<accession>A0A4D7C5R4</accession>
<organism evidence="1 2">
    <name type="scientific">Hankyongella ginsenosidimutans</name>
    <dbReference type="NCBI Taxonomy" id="1763828"/>
    <lineage>
        <taxon>Bacteria</taxon>
        <taxon>Pseudomonadati</taxon>
        <taxon>Pseudomonadota</taxon>
        <taxon>Alphaproteobacteria</taxon>
        <taxon>Sphingomonadales</taxon>
        <taxon>Sphingomonadaceae</taxon>
        <taxon>Hankyongella</taxon>
    </lineage>
</organism>
<dbReference type="Gene3D" id="3.60.20.10">
    <property type="entry name" value="Glutamine Phosphoribosylpyrophosphate, subunit 1, domain 1"/>
    <property type="match status" value="1"/>
</dbReference>
<reference evidence="2" key="1">
    <citation type="submission" date="2019-04" db="EMBL/GenBank/DDBJ databases">
        <title>Complete genome sequence of Sphingomonas sp. W1-2-3.</title>
        <authorList>
            <person name="Im W.T."/>
        </authorList>
    </citation>
    <scope>NUCLEOTIDE SEQUENCE [LARGE SCALE GENOMIC DNA]</scope>
    <source>
        <strain evidence="2">W1-2-3</strain>
    </source>
</reference>
<dbReference type="PIRSF" id="PIRSF009120">
    <property type="entry name" value="UCP009120_prtse"/>
    <property type="match status" value="1"/>
</dbReference>
<dbReference type="SUPFAM" id="SSF56235">
    <property type="entry name" value="N-terminal nucleophile aminohydrolases (Ntn hydrolases)"/>
    <property type="match status" value="1"/>
</dbReference>
<evidence type="ECO:0000313" key="1">
    <source>
        <dbReference type="EMBL" id="QCI78975.1"/>
    </source>
</evidence>
<dbReference type="AlphaFoldDB" id="A0A4D7C5R4"/>
<dbReference type="RefSeq" id="WP_222873773.1">
    <property type="nucleotide sequence ID" value="NZ_CP039704.1"/>
</dbReference>
<proteinExistence type="predicted"/>
<protein>
    <submittedName>
        <fullName evidence="1">Peptidase</fullName>
    </submittedName>
</protein>
<dbReference type="EMBL" id="CP039704">
    <property type="protein sequence ID" value="QCI78975.1"/>
    <property type="molecule type" value="Genomic_DNA"/>
</dbReference>
<name>A0A4D7C5R4_9SPHN</name>
<evidence type="ECO:0000313" key="2">
    <source>
        <dbReference type="Proteomes" id="UP000298714"/>
    </source>
</evidence>